<sequence>MYNRTIHIDGKTMNSLTRYLNININLFYLIFGNIGNLLKICFFLQKPLRSLPCTIYILFATISDFVTLNNLPVLQLLIHFYPNYQWIKVTVDWSNYENDSKLIFYTVSTYDIFMCKMRSYLHMLSTDLSSQMLVFASINRFFFSYYRNKRQKNRYRFSIIFYHFPHVHKLCFISSILCALISIHHILNFTILSASEGCIPRNKILWVVWISVIHCFLLPLFMIIFGILTLNNLRHSSIFCICFKRYKEHAKKERFTQMCSHCIRCRNSVQQKIDKQLTSMIISEIIVNVFTLLPYGTYTLYHFLYEIQVGKSKTHSYKTEWISFFIRMSMYFEASCGFYIYLITLTTLRKRFCKIFTKKLTLILTYFCYK</sequence>
<comment type="subcellular location">
    <subcellularLocation>
        <location evidence="1">Membrane</location>
        <topology evidence="1">Multi-pass membrane protein</topology>
    </subcellularLocation>
</comment>
<evidence type="ECO:0000256" key="1">
    <source>
        <dbReference type="ARBA" id="ARBA00004141"/>
    </source>
</evidence>
<feature type="transmembrane region" description="Helical" evidence="8">
    <location>
        <begin position="321"/>
        <end position="342"/>
    </location>
</feature>
<gene>
    <name evidence="10" type="ORF">JYZ213_LOCUS20405</name>
    <name evidence="11" type="ORF">OXD698_LOCUS12713</name>
</gene>
<comment type="caution">
    <text evidence="10">The sequence shown here is derived from an EMBL/GenBank/DDBJ whole genome shotgun (WGS) entry which is preliminary data.</text>
</comment>
<evidence type="ECO:0000313" key="11">
    <source>
        <dbReference type="EMBL" id="CAF3707378.1"/>
    </source>
</evidence>
<evidence type="ECO:0000256" key="2">
    <source>
        <dbReference type="ARBA" id="ARBA00022692"/>
    </source>
</evidence>
<feature type="transmembrane region" description="Helical" evidence="8">
    <location>
        <begin position="281"/>
        <end position="301"/>
    </location>
</feature>
<evidence type="ECO:0000313" key="12">
    <source>
        <dbReference type="Proteomes" id="UP000663845"/>
    </source>
</evidence>
<keyword evidence="2 8" id="KW-0812">Transmembrane</keyword>
<keyword evidence="7" id="KW-0807">Transducer</keyword>
<organism evidence="10 12">
    <name type="scientific">Adineta steineri</name>
    <dbReference type="NCBI Taxonomy" id="433720"/>
    <lineage>
        <taxon>Eukaryota</taxon>
        <taxon>Metazoa</taxon>
        <taxon>Spiralia</taxon>
        <taxon>Gnathifera</taxon>
        <taxon>Rotifera</taxon>
        <taxon>Eurotatoria</taxon>
        <taxon>Bdelloidea</taxon>
        <taxon>Adinetida</taxon>
        <taxon>Adinetidae</taxon>
        <taxon>Adineta</taxon>
    </lineage>
</organism>
<evidence type="ECO:0000256" key="6">
    <source>
        <dbReference type="ARBA" id="ARBA00023170"/>
    </source>
</evidence>
<feature type="domain" description="G-protein coupled receptors family 1 profile" evidence="9">
    <location>
        <begin position="35"/>
        <end position="341"/>
    </location>
</feature>
<evidence type="ECO:0000256" key="4">
    <source>
        <dbReference type="ARBA" id="ARBA00023040"/>
    </source>
</evidence>
<evidence type="ECO:0000256" key="5">
    <source>
        <dbReference type="ARBA" id="ARBA00023136"/>
    </source>
</evidence>
<evidence type="ECO:0000256" key="8">
    <source>
        <dbReference type="SAM" id="Phobius"/>
    </source>
</evidence>
<keyword evidence="5 8" id="KW-0472">Membrane</keyword>
<evidence type="ECO:0000256" key="3">
    <source>
        <dbReference type="ARBA" id="ARBA00022989"/>
    </source>
</evidence>
<feature type="transmembrane region" description="Helical" evidence="8">
    <location>
        <begin position="128"/>
        <end position="146"/>
    </location>
</feature>
<dbReference type="PANTHER" id="PTHR24243">
    <property type="entry name" value="G-PROTEIN COUPLED RECEPTOR"/>
    <property type="match status" value="1"/>
</dbReference>
<dbReference type="EMBL" id="CAJOAZ010000749">
    <property type="protein sequence ID" value="CAF3707378.1"/>
    <property type="molecule type" value="Genomic_DNA"/>
</dbReference>
<dbReference type="SUPFAM" id="SSF81321">
    <property type="entry name" value="Family A G protein-coupled receptor-like"/>
    <property type="match status" value="1"/>
</dbReference>
<keyword evidence="3 8" id="KW-1133">Transmembrane helix</keyword>
<dbReference type="Gene3D" id="1.20.1070.10">
    <property type="entry name" value="Rhodopsin 7-helix transmembrane proteins"/>
    <property type="match status" value="1"/>
</dbReference>
<dbReference type="Proteomes" id="UP000663845">
    <property type="component" value="Unassembled WGS sequence"/>
</dbReference>
<dbReference type="InterPro" id="IPR017452">
    <property type="entry name" value="GPCR_Rhodpsn_7TM"/>
</dbReference>
<protein>
    <recommendedName>
        <fullName evidence="9">G-protein coupled receptors family 1 profile domain-containing protein</fullName>
    </recommendedName>
</protein>
<accession>A0A814MRU0</accession>
<evidence type="ECO:0000259" key="9">
    <source>
        <dbReference type="PROSITE" id="PS50262"/>
    </source>
</evidence>
<evidence type="ECO:0000256" key="7">
    <source>
        <dbReference type="ARBA" id="ARBA00023224"/>
    </source>
</evidence>
<dbReference type="AlphaFoldDB" id="A0A814MRU0"/>
<dbReference type="GO" id="GO:0004930">
    <property type="term" value="F:G protein-coupled receptor activity"/>
    <property type="evidence" value="ECO:0007669"/>
    <property type="project" value="UniProtKB-KW"/>
</dbReference>
<dbReference type="GO" id="GO:0005886">
    <property type="term" value="C:plasma membrane"/>
    <property type="evidence" value="ECO:0007669"/>
    <property type="project" value="TreeGrafter"/>
</dbReference>
<dbReference type="Proteomes" id="UP000663844">
    <property type="component" value="Unassembled WGS sequence"/>
</dbReference>
<dbReference type="PANTHER" id="PTHR24243:SF230">
    <property type="entry name" value="G-PROTEIN COUPLED RECEPTORS FAMILY 1 PROFILE DOMAIN-CONTAINING PROTEIN"/>
    <property type="match status" value="1"/>
</dbReference>
<feature type="transmembrane region" description="Helical" evidence="8">
    <location>
        <begin position="56"/>
        <end position="78"/>
    </location>
</feature>
<evidence type="ECO:0000313" key="10">
    <source>
        <dbReference type="EMBL" id="CAF1083113.1"/>
    </source>
</evidence>
<dbReference type="PROSITE" id="PS50262">
    <property type="entry name" value="G_PROTEIN_RECEP_F1_2"/>
    <property type="match status" value="1"/>
</dbReference>
<proteinExistence type="predicted"/>
<keyword evidence="4" id="KW-0297">G-protein coupled receptor</keyword>
<name>A0A814MRU0_9BILA</name>
<feature type="transmembrane region" description="Helical" evidence="8">
    <location>
        <begin position="26"/>
        <end position="44"/>
    </location>
</feature>
<keyword evidence="6" id="KW-0675">Receptor</keyword>
<feature type="transmembrane region" description="Helical" evidence="8">
    <location>
        <begin position="206"/>
        <end position="228"/>
    </location>
</feature>
<reference evidence="10" key="1">
    <citation type="submission" date="2021-02" db="EMBL/GenBank/DDBJ databases">
        <authorList>
            <person name="Nowell W R."/>
        </authorList>
    </citation>
    <scope>NUCLEOTIDE SEQUENCE</scope>
</reference>
<dbReference type="EMBL" id="CAJNOG010000215">
    <property type="protein sequence ID" value="CAF1083113.1"/>
    <property type="molecule type" value="Genomic_DNA"/>
</dbReference>
<feature type="transmembrane region" description="Helical" evidence="8">
    <location>
        <begin position="167"/>
        <end position="186"/>
    </location>
</feature>